<name>A0A4R2R4B0_9PSEU</name>
<proteinExistence type="predicted"/>
<protein>
    <submittedName>
        <fullName evidence="2">Secretion/DNA translocation related TadE-like protein</fullName>
    </submittedName>
</protein>
<reference evidence="2 3" key="1">
    <citation type="submission" date="2019-03" db="EMBL/GenBank/DDBJ databases">
        <title>Genomic Encyclopedia of Type Strains, Phase IV (KMG-IV): sequencing the most valuable type-strain genomes for metagenomic binning, comparative biology and taxonomic classification.</title>
        <authorList>
            <person name="Goeker M."/>
        </authorList>
    </citation>
    <scope>NUCLEOTIDE SEQUENCE [LARGE SCALE GENOMIC DNA]</scope>
    <source>
        <strain evidence="2 3">DSM 45765</strain>
    </source>
</reference>
<accession>A0A4R2R4B0</accession>
<dbReference type="InterPro" id="IPR021202">
    <property type="entry name" value="Rv3654c-like"/>
</dbReference>
<sequence length="132" mass="13514">MSPLSPGPAASPREPTSRDPDAGFAVVWSAVACALVVTLATLVAWLGAAAISRHRAEAAADLAALAAAAHAVSGDERACARARWVTDQMKARLTSCNLQDWDARVMVAVAPPGWLAGFGEANAKAIAGPAER</sequence>
<organism evidence="2 3">
    <name type="scientific">Tamaricihabitans halophyticus</name>
    <dbReference type="NCBI Taxonomy" id="1262583"/>
    <lineage>
        <taxon>Bacteria</taxon>
        <taxon>Bacillati</taxon>
        <taxon>Actinomycetota</taxon>
        <taxon>Actinomycetes</taxon>
        <taxon>Pseudonocardiales</taxon>
        <taxon>Pseudonocardiaceae</taxon>
        <taxon>Tamaricihabitans</taxon>
    </lineage>
</organism>
<feature type="transmembrane region" description="Helical" evidence="1">
    <location>
        <begin position="22"/>
        <end position="46"/>
    </location>
</feature>
<dbReference type="Proteomes" id="UP000294911">
    <property type="component" value="Unassembled WGS sequence"/>
</dbReference>
<comment type="caution">
    <text evidence="2">The sequence shown here is derived from an EMBL/GenBank/DDBJ whole genome shotgun (WGS) entry which is preliminary data.</text>
</comment>
<keyword evidence="1" id="KW-0812">Transmembrane</keyword>
<keyword evidence="3" id="KW-1185">Reference proteome</keyword>
<gene>
    <name evidence="2" type="ORF">EV191_101794</name>
</gene>
<evidence type="ECO:0000313" key="3">
    <source>
        <dbReference type="Proteomes" id="UP000294911"/>
    </source>
</evidence>
<dbReference type="AlphaFoldDB" id="A0A4R2R4B0"/>
<dbReference type="NCBIfam" id="TIGR03816">
    <property type="entry name" value="tadE_like_DECH"/>
    <property type="match status" value="1"/>
</dbReference>
<keyword evidence="1" id="KW-1133">Transmembrane helix</keyword>
<dbReference type="EMBL" id="SLXQ01000001">
    <property type="protein sequence ID" value="TCP56847.1"/>
    <property type="molecule type" value="Genomic_DNA"/>
</dbReference>
<evidence type="ECO:0000313" key="2">
    <source>
        <dbReference type="EMBL" id="TCP56847.1"/>
    </source>
</evidence>
<dbReference type="RefSeq" id="WP_165912811.1">
    <property type="nucleotide sequence ID" value="NZ_SLXQ01000001.1"/>
</dbReference>
<evidence type="ECO:0000256" key="1">
    <source>
        <dbReference type="SAM" id="Phobius"/>
    </source>
</evidence>
<keyword evidence="1" id="KW-0472">Membrane</keyword>